<keyword evidence="2" id="KW-0614">Plasmid</keyword>
<accession>G9AIL5</accession>
<evidence type="ECO:0000313" key="2">
    <source>
        <dbReference type="EMBL" id="CCF00897.1"/>
    </source>
</evidence>
<dbReference type="KEGG" id="sfh:SFHH103_06438"/>
<sequence length="97" mass="10581">MISMAQLTSMNFGACQDMFSPFASGLCPFRPLQVPSRPGRARNKRRLSERRLGEKPGRLSAAPASPATAPPPGFFASVVVAQIELVSTTEPRFSCRW</sequence>
<proteinExistence type="predicted"/>
<gene>
    <name evidence="2" type="ordered locus">SFHH103_06438</name>
</gene>
<evidence type="ECO:0000313" key="3">
    <source>
        <dbReference type="Proteomes" id="UP000007735"/>
    </source>
</evidence>
<name>G9AIL5_SINF1</name>
<organism evidence="2 3">
    <name type="scientific">Sinorhizobium fredii (strain HH103)</name>
    <dbReference type="NCBI Taxonomy" id="1117943"/>
    <lineage>
        <taxon>Bacteria</taxon>
        <taxon>Pseudomonadati</taxon>
        <taxon>Pseudomonadota</taxon>
        <taxon>Alphaproteobacteria</taxon>
        <taxon>Hyphomicrobiales</taxon>
        <taxon>Rhizobiaceae</taxon>
        <taxon>Sinorhizobium/Ensifer group</taxon>
        <taxon>Sinorhizobium</taxon>
    </lineage>
</organism>
<dbReference type="PATRIC" id="fig|380.5.peg.5984"/>
<geneLocation type="plasmid" evidence="2 3">
    <name>pSfHH103e</name>
</geneLocation>
<reference evidence="2 3" key="1">
    <citation type="journal article" date="2012" name="J. Bacteriol.">
        <title>Genome sequence of the soybean symbiont Sinorhizobium fredii HH103.</title>
        <authorList>
            <person name="Weidner S."/>
            <person name="Becker A."/>
            <person name="Bonilla I."/>
            <person name="Jaenicke S."/>
            <person name="Lloret J."/>
            <person name="Margaret I."/>
            <person name="Puhler A."/>
            <person name="Ruiz-Sainz J.E."/>
            <person name="Schneiker-Bekel S."/>
            <person name="Szczepanowski R."/>
            <person name="Vinardell J.M."/>
            <person name="Zehner S."/>
            <person name="Gottfert M."/>
        </authorList>
    </citation>
    <scope>NUCLEOTIDE SEQUENCE [LARGE SCALE GENOMIC DNA]</scope>
    <source>
        <strain evidence="2 3">HH103</strain>
        <plasmid evidence="3">pSfHH103e</plasmid>
    </source>
</reference>
<dbReference type="EMBL" id="HE616899">
    <property type="protein sequence ID" value="CCF00897.1"/>
    <property type="molecule type" value="Genomic_DNA"/>
</dbReference>
<dbReference type="Proteomes" id="UP000007735">
    <property type="component" value="Plasmid pSfHH103e"/>
</dbReference>
<evidence type="ECO:0000256" key="1">
    <source>
        <dbReference type="SAM" id="MobiDB-lite"/>
    </source>
</evidence>
<feature type="compositionally biased region" description="Basic residues" evidence="1">
    <location>
        <begin position="39"/>
        <end position="48"/>
    </location>
</feature>
<feature type="region of interest" description="Disordered" evidence="1">
    <location>
        <begin position="33"/>
        <end position="70"/>
    </location>
</feature>
<dbReference type="HOGENOM" id="CLU_2344653_0_0_5"/>
<dbReference type="AlphaFoldDB" id="G9AIL5"/>
<protein>
    <submittedName>
        <fullName evidence="2">Uncharacterized protein</fullName>
    </submittedName>
</protein>